<evidence type="ECO:0000256" key="2">
    <source>
        <dbReference type="SAM" id="Phobius"/>
    </source>
</evidence>
<feature type="transmembrane region" description="Helical" evidence="2">
    <location>
        <begin position="83"/>
        <end position="106"/>
    </location>
</feature>
<dbReference type="Gene3D" id="1.25.40.10">
    <property type="entry name" value="Tetratricopeptide repeat domain"/>
    <property type="match status" value="1"/>
</dbReference>
<keyword evidence="2" id="KW-0472">Membrane</keyword>
<evidence type="ECO:0000256" key="1">
    <source>
        <dbReference type="PROSITE-ProRule" id="PRU00339"/>
    </source>
</evidence>
<proteinExistence type="predicted"/>
<dbReference type="SUPFAM" id="SSF48452">
    <property type="entry name" value="TPR-like"/>
    <property type="match status" value="1"/>
</dbReference>
<reference evidence="4" key="1">
    <citation type="submission" date="2017-09" db="EMBL/GenBank/DDBJ databases">
        <title>Depth-based differentiation of microbial function through sediment-hosted aquifers and enrichment of novel symbionts in the deep terrestrial subsurface.</title>
        <authorList>
            <person name="Probst A.J."/>
            <person name="Ladd B."/>
            <person name="Jarett J.K."/>
            <person name="Geller-Mcgrath D.E."/>
            <person name="Sieber C.M.K."/>
            <person name="Emerson J.B."/>
            <person name="Anantharaman K."/>
            <person name="Thomas B.C."/>
            <person name="Malmstrom R."/>
            <person name="Stieglmeier M."/>
            <person name="Klingl A."/>
            <person name="Woyke T."/>
            <person name="Ryan C.M."/>
            <person name="Banfield J.F."/>
        </authorList>
    </citation>
    <scope>NUCLEOTIDE SEQUENCE [LARGE SCALE GENOMIC DNA]</scope>
</reference>
<dbReference type="AlphaFoldDB" id="A0A2M7B878"/>
<comment type="caution">
    <text evidence="3">The sequence shown here is derived from an EMBL/GenBank/DDBJ whole genome shotgun (WGS) entry which is preliminary data.</text>
</comment>
<feature type="transmembrane region" description="Helical" evidence="2">
    <location>
        <begin position="28"/>
        <end position="45"/>
    </location>
</feature>
<accession>A0A2M7B878</accession>
<name>A0A2M7B878_9BACT</name>
<protein>
    <submittedName>
        <fullName evidence="3">Uncharacterized protein</fullName>
    </submittedName>
</protein>
<feature type="transmembrane region" description="Helical" evidence="2">
    <location>
        <begin position="52"/>
        <end position="71"/>
    </location>
</feature>
<dbReference type="SMART" id="SM00028">
    <property type="entry name" value="TPR"/>
    <property type="match status" value="2"/>
</dbReference>
<keyword evidence="2" id="KW-1133">Transmembrane helix</keyword>
<dbReference type="EMBL" id="PEVH01000012">
    <property type="protein sequence ID" value="PIU99335.1"/>
    <property type="molecule type" value="Genomic_DNA"/>
</dbReference>
<dbReference type="PROSITE" id="PS50005">
    <property type="entry name" value="TPR"/>
    <property type="match status" value="1"/>
</dbReference>
<organism evidence="3 4">
    <name type="scientific">Candidatus Wolfebacteria bacterium CG03_land_8_20_14_0_80_36_15</name>
    <dbReference type="NCBI Taxonomy" id="1975067"/>
    <lineage>
        <taxon>Bacteria</taxon>
        <taxon>Candidatus Wolfeibacteriota</taxon>
    </lineage>
</organism>
<gene>
    <name evidence="3" type="ORF">COS59_00330</name>
</gene>
<dbReference type="InterPro" id="IPR011990">
    <property type="entry name" value="TPR-like_helical_dom_sf"/>
</dbReference>
<dbReference type="InterPro" id="IPR019734">
    <property type="entry name" value="TPR_rpt"/>
</dbReference>
<feature type="repeat" description="TPR" evidence="1">
    <location>
        <begin position="269"/>
        <end position="302"/>
    </location>
</feature>
<dbReference type="Proteomes" id="UP000230131">
    <property type="component" value="Unassembled WGS sequence"/>
</dbReference>
<evidence type="ECO:0000313" key="4">
    <source>
        <dbReference type="Proteomes" id="UP000230131"/>
    </source>
</evidence>
<keyword evidence="1" id="KW-0802">TPR repeat</keyword>
<keyword evidence="2" id="KW-0812">Transmembrane</keyword>
<sequence>MFSAYLFLVAIVFRLIFKIFKKEKALGSLLFAIYVGYIIQSLILFDALPMLLGLFTLFALIYFLSSSSISSSSSSSMPWSSSFYAGIGILAILVIVLVRFTVFVPFSGSRLIIKSFRANVFKDYQGQIVLFDKLFSFRSPYLYLDVRRALGWDFGKNILDKDINPEDREMILELYKKITLEMENWIKYRPVDQQAYYVAGATYRLGFEKLGQKDDLAKAEAVLKKALNYSATRIEYIDELGQNLVLQNKFDELDKLMKDFTSKIDPDDSYCYLSLGHSYFMQNKYDLAFEQYEKARALGQQFWDSGRDYYRYLKVAEKLKDYQKVRDMTEAYLKNIGEDANTLFNLAVAQLYLEDRESAKINFDKAVKIDSTFEQYRSFFQ</sequence>
<evidence type="ECO:0000313" key="3">
    <source>
        <dbReference type="EMBL" id="PIU99335.1"/>
    </source>
</evidence>